<sequence length="241" mass="26747">MTGSRLYGAVFDLDGTLLDTEGISHRAIHQAVSAFGKAHTRALHKSILGRPSAEWTRMVLDALDLHGHIAPEELARQWEENMHNMMSEVEMLPGSIQLLRELHARKVPIALATSSSSMAVAVKRKYHDELFSYFSVIVCGNDPEVKRGKPEPDIFLLAAKRLYEKTTGETVAVGEAATIPHCVVFEDSVLGVQAGKSANMSVVAIPDARIFETAEERETLFQHADDIITSLELFQFEKYGW</sequence>
<dbReference type="HOGENOM" id="CLU_045011_13_0_1"/>
<reference evidence="2" key="1">
    <citation type="journal article" date="2010" name="Genome Biol.">
        <title>Genome sequence of the necrotrophic plant pathogen Pythium ultimum reveals original pathogenicity mechanisms and effector repertoire.</title>
        <authorList>
            <person name="Levesque C.A."/>
            <person name="Brouwer H."/>
            <person name="Cano L."/>
            <person name="Hamilton J.P."/>
            <person name="Holt C."/>
            <person name="Huitema E."/>
            <person name="Raffaele S."/>
            <person name="Robideau G.P."/>
            <person name="Thines M."/>
            <person name="Win J."/>
            <person name="Zerillo M.M."/>
            <person name="Beakes G.W."/>
            <person name="Boore J.L."/>
            <person name="Busam D."/>
            <person name="Dumas B."/>
            <person name="Ferriera S."/>
            <person name="Fuerstenberg S.I."/>
            <person name="Gachon C.M."/>
            <person name="Gaulin E."/>
            <person name="Govers F."/>
            <person name="Grenville-Briggs L."/>
            <person name="Horner N."/>
            <person name="Hostetler J."/>
            <person name="Jiang R.H."/>
            <person name="Johnson J."/>
            <person name="Krajaejun T."/>
            <person name="Lin H."/>
            <person name="Meijer H.J."/>
            <person name="Moore B."/>
            <person name="Morris P."/>
            <person name="Phuntmart V."/>
            <person name="Puiu D."/>
            <person name="Shetty J."/>
            <person name="Stajich J.E."/>
            <person name="Tripathy S."/>
            <person name="Wawra S."/>
            <person name="van West P."/>
            <person name="Whitty B.R."/>
            <person name="Coutinho P.M."/>
            <person name="Henrissat B."/>
            <person name="Martin F."/>
            <person name="Thomas P.D."/>
            <person name="Tyler B.M."/>
            <person name="De Vries R.P."/>
            <person name="Kamoun S."/>
            <person name="Yandell M."/>
            <person name="Tisserat N."/>
            <person name="Buell C.R."/>
        </authorList>
    </citation>
    <scope>NUCLEOTIDE SEQUENCE</scope>
    <source>
        <strain evidence="2">DAOM:BR144</strain>
    </source>
</reference>
<dbReference type="AlphaFoldDB" id="K3WEG4"/>
<dbReference type="InterPro" id="IPR041492">
    <property type="entry name" value="HAD_2"/>
</dbReference>
<dbReference type="Pfam" id="PF13419">
    <property type="entry name" value="HAD_2"/>
    <property type="match status" value="1"/>
</dbReference>
<dbReference type="eggNOG" id="KOG2914">
    <property type="taxonomic scope" value="Eukaryota"/>
</dbReference>
<dbReference type="PANTHER" id="PTHR18901">
    <property type="entry name" value="2-DEOXYGLUCOSE-6-PHOSPHATE PHOSPHATASE 2"/>
    <property type="match status" value="1"/>
</dbReference>
<protein>
    <submittedName>
        <fullName evidence="1">Uncharacterized protein</fullName>
    </submittedName>
</protein>
<dbReference type="Gene3D" id="3.40.50.1000">
    <property type="entry name" value="HAD superfamily/HAD-like"/>
    <property type="match status" value="1"/>
</dbReference>
<dbReference type="PANTHER" id="PTHR18901:SF38">
    <property type="entry name" value="PSEUDOURIDINE-5'-PHOSPHATASE"/>
    <property type="match status" value="1"/>
</dbReference>
<dbReference type="EMBL" id="GL376603">
    <property type="status" value="NOT_ANNOTATED_CDS"/>
    <property type="molecule type" value="Genomic_DNA"/>
</dbReference>
<dbReference type="Proteomes" id="UP000019132">
    <property type="component" value="Unassembled WGS sequence"/>
</dbReference>
<dbReference type="SUPFAM" id="SSF56784">
    <property type="entry name" value="HAD-like"/>
    <property type="match status" value="1"/>
</dbReference>
<dbReference type="STRING" id="431595.K3WEG4"/>
<reference evidence="1" key="3">
    <citation type="submission" date="2015-02" db="UniProtKB">
        <authorList>
            <consortium name="EnsemblProtists"/>
        </authorList>
    </citation>
    <scope>IDENTIFICATION</scope>
    <source>
        <strain evidence="1">DAOM BR144</strain>
    </source>
</reference>
<evidence type="ECO:0000313" key="1">
    <source>
        <dbReference type="EnsemblProtists" id="PYU1_T003355"/>
    </source>
</evidence>
<dbReference type="VEuPathDB" id="FungiDB:PYU1_G003345"/>
<evidence type="ECO:0000313" key="2">
    <source>
        <dbReference type="Proteomes" id="UP000019132"/>
    </source>
</evidence>
<dbReference type="InterPro" id="IPR023198">
    <property type="entry name" value="PGP-like_dom2"/>
</dbReference>
<dbReference type="OMA" id="IWCPHPG"/>
<proteinExistence type="predicted"/>
<dbReference type="Gene3D" id="1.10.150.240">
    <property type="entry name" value="Putative phosphatase, domain 2"/>
    <property type="match status" value="1"/>
</dbReference>
<dbReference type="InterPro" id="IPR023214">
    <property type="entry name" value="HAD_sf"/>
</dbReference>
<dbReference type="SFLD" id="SFLDS00003">
    <property type="entry name" value="Haloacid_Dehalogenase"/>
    <property type="match status" value="1"/>
</dbReference>
<name>K3WEG4_GLOUD</name>
<keyword evidence="2" id="KW-1185">Reference proteome</keyword>
<dbReference type="InterPro" id="IPR036412">
    <property type="entry name" value="HAD-like_sf"/>
</dbReference>
<dbReference type="EnsemblProtists" id="PYU1_T003355">
    <property type="protein sequence ID" value="PYU1_T003355"/>
    <property type="gene ID" value="PYU1_G003345"/>
</dbReference>
<dbReference type="InParanoid" id="K3WEG4"/>
<dbReference type="SFLD" id="SFLDG01129">
    <property type="entry name" value="C1.5:_HAD__Beta-PGM__Phosphata"/>
    <property type="match status" value="1"/>
</dbReference>
<organism evidence="1 2">
    <name type="scientific">Globisporangium ultimum (strain ATCC 200006 / CBS 805.95 / DAOM BR144)</name>
    <name type="common">Pythium ultimum</name>
    <dbReference type="NCBI Taxonomy" id="431595"/>
    <lineage>
        <taxon>Eukaryota</taxon>
        <taxon>Sar</taxon>
        <taxon>Stramenopiles</taxon>
        <taxon>Oomycota</taxon>
        <taxon>Peronosporomycetes</taxon>
        <taxon>Pythiales</taxon>
        <taxon>Pythiaceae</taxon>
        <taxon>Globisporangium</taxon>
    </lineage>
</organism>
<dbReference type="GO" id="GO:0016791">
    <property type="term" value="F:phosphatase activity"/>
    <property type="evidence" value="ECO:0007669"/>
    <property type="project" value="TreeGrafter"/>
</dbReference>
<reference evidence="2" key="2">
    <citation type="submission" date="2010-04" db="EMBL/GenBank/DDBJ databases">
        <authorList>
            <person name="Buell R."/>
            <person name="Hamilton J."/>
            <person name="Hostetler J."/>
        </authorList>
    </citation>
    <scope>NUCLEOTIDE SEQUENCE [LARGE SCALE GENOMIC DNA]</scope>
    <source>
        <strain evidence="2">DAOM:BR144</strain>
    </source>
</reference>
<accession>K3WEG4</accession>